<proteinExistence type="predicted"/>
<comment type="caution">
    <text evidence="1">The sequence shown here is derived from an EMBL/GenBank/DDBJ whole genome shotgun (WGS) entry which is preliminary data.</text>
</comment>
<protein>
    <submittedName>
        <fullName evidence="1">Uncharacterized protein</fullName>
    </submittedName>
</protein>
<sequence length="29" mass="3446">MTYRTSECYIYESYEDKALDFMTSSALKV</sequence>
<gene>
    <name evidence="1" type="ORF">B0H99_103300</name>
</gene>
<dbReference type="EMBL" id="PYAT01000003">
    <property type="protein sequence ID" value="PSL41164.1"/>
    <property type="molecule type" value="Genomic_DNA"/>
</dbReference>
<organism evidence="1 2">
    <name type="scientific">Planomicrobium soli</name>
    <dbReference type="NCBI Taxonomy" id="1176648"/>
    <lineage>
        <taxon>Bacteria</taxon>
        <taxon>Bacillati</taxon>
        <taxon>Bacillota</taxon>
        <taxon>Bacilli</taxon>
        <taxon>Bacillales</taxon>
        <taxon>Caryophanaceae</taxon>
        <taxon>Planomicrobium</taxon>
    </lineage>
</organism>
<keyword evidence="2" id="KW-1185">Reference proteome</keyword>
<evidence type="ECO:0000313" key="2">
    <source>
        <dbReference type="Proteomes" id="UP000242682"/>
    </source>
</evidence>
<dbReference type="AlphaFoldDB" id="A0A2P8H4M9"/>
<name>A0A2P8H4M9_9BACL</name>
<reference evidence="1 2" key="1">
    <citation type="submission" date="2018-03" db="EMBL/GenBank/DDBJ databases">
        <title>Genomic Encyclopedia of Type Strains, Phase III (KMG-III): the genomes of soil and plant-associated and newly described type strains.</title>
        <authorList>
            <person name="Whitman W."/>
        </authorList>
    </citation>
    <scope>NUCLEOTIDE SEQUENCE [LARGE SCALE GENOMIC DNA]</scope>
    <source>
        <strain evidence="1 2">CGMCC 1.12259</strain>
    </source>
</reference>
<dbReference type="Proteomes" id="UP000242682">
    <property type="component" value="Unassembled WGS sequence"/>
</dbReference>
<evidence type="ECO:0000313" key="1">
    <source>
        <dbReference type="EMBL" id="PSL41164.1"/>
    </source>
</evidence>
<accession>A0A2P8H4M9</accession>